<evidence type="ECO:0000256" key="1">
    <source>
        <dbReference type="SAM" id="Coils"/>
    </source>
</evidence>
<comment type="caution">
    <text evidence="3">The sequence shown here is derived from an EMBL/GenBank/DDBJ whole genome shotgun (WGS) entry which is preliminary data.</text>
</comment>
<name>A0A1B9B8Z7_9BACI</name>
<evidence type="ECO:0000313" key="4">
    <source>
        <dbReference type="Proteomes" id="UP000092578"/>
    </source>
</evidence>
<keyword evidence="1" id="KW-0175">Coiled coil</keyword>
<protein>
    <submittedName>
        <fullName evidence="3">Uncharacterized protein</fullName>
    </submittedName>
</protein>
<keyword evidence="2" id="KW-0732">Signal</keyword>
<dbReference type="AlphaFoldDB" id="A0A1B9B8Z7"/>
<proteinExistence type="predicted"/>
<sequence>MSSIQKWIVLFICSIIANVSSAPFAYGKEDLKIEINKLENRIKKYGILLREQEKRLKNLEPSEPVRIDDPPWAGLSLPSHTESIRTVIKTGPRIPFKTIIDKPDYKRAAYEKYWHSTTGRWSYMPIRIHYALHRLFTNYDIGLSEWYDFEHNVGLSIPMFQNEKALDMYIVIFQTKVTDVYTKGNQIVVVGVPQRTGAQVITITTKNVEPINKREALLVQLATQAGQEIDYSLISYVPPDFWSKQKKNLKDRTP</sequence>
<dbReference type="EMBL" id="MAYT01000001">
    <property type="protein sequence ID" value="OCA92559.1"/>
    <property type="molecule type" value="Genomic_DNA"/>
</dbReference>
<feature type="signal peptide" evidence="2">
    <location>
        <begin position="1"/>
        <end position="25"/>
    </location>
</feature>
<organism evidence="3 4">
    <name type="scientific">Pseudobacillus wudalianchiensis</name>
    <dbReference type="NCBI Taxonomy" id="1743143"/>
    <lineage>
        <taxon>Bacteria</taxon>
        <taxon>Bacillati</taxon>
        <taxon>Bacillota</taxon>
        <taxon>Bacilli</taxon>
        <taxon>Bacillales</taxon>
        <taxon>Bacillaceae</taxon>
        <taxon>Pseudobacillus</taxon>
    </lineage>
</organism>
<reference evidence="4" key="1">
    <citation type="submission" date="2016-05" db="EMBL/GenBank/DDBJ databases">
        <authorList>
            <person name="Liu B."/>
            <person name="Wang J."/>
            <person name="Zhu Y."/>
            <person name="Liu G."/>
            <person name="Chen Q."/>
            <person name="Chen Z."/>
            <person name="Lan J."/>
            <person name="Che J."/>
            <person name="Ge C."/>
            <person name="Shi H."/>
            <person name="Pan Z."/>
            <person name="Liu X."/>
        </authorList>
    </citation>
    <scope>NUCLEOTIDE SEQUENCE [LARGE SCALE GENOMIC DNA]</scope>
    <source>
        <strain evidence="4">FJAT-27215</strain>
    </source>
</reference>
<feature type="chain" id="PRO_5039009802" evidence="2">
    <location>
        <begin position="26"/>
        <end position="254"/>
    </location>
</feature>
<gene>
    <name evidence="3" type="ORF">A8F95_02350</name>
</gene>
<keyword evidence="4" id="KW-1185">Reference proteome</keyword>
<accession>A0A1B9B8Z7</accession>
<evidence type="ECO:0000313" key="3">
    <source>
        <dbReference type="EMBL" id="OCA92559.1"/>
    </source>
</evidence>
<feature type="coiled-coil region" evidence="1">
    <location>
        <begin position="28"/>
        <end position="55"/>
    </location>
</feature>
<evidence type="ECO:0000256" key="2">
    <source>
        <dbReference type="SAM" id="SignalP"/>
    </source>
</evidence>
<dbReference type="RefSeq" id="WP_065409047.1">
    <property type="nucleotide sequence ID" value="NZ_MAYT01000001.1"/>
</dbReference>
<dbReference type="Proteomes" id="UP000092578">
    <property type="component" value="Unassembled WGS sequence"/>
</dbReference>